<accession>A0A4Q9KHM3</accession>
<dbReference type="Pfam" id="PF09115">
    <property type="entry name" value="DNApol3-delta_C"/>
    <property type="match status" value="1"/>
</dbReference>
<reference evidence="9 10" key="1">
    <citation type="submission" date="2019-01" db="EMBL/GenBank/DDBJ databases">
        <title>Lactibacter flavus gen. nov., sp. nov., a novel bacterium of the family Propionibacteriaceae isolated from raw milk and dairy products.</title>
        <authorList>
            <person name="Huptas C."/>
            <person name="Wenning M."/>
            <person name="Breitenwieser F."/>
            <person name="Doll E."/>
            <person name="Von Neubeck M."/>
            <person name="Busse H.-J."/>
            <person name="Scherer S."/>
        </authorList>
    </citation>
    <scope>NUCLEOTIDE SEQUENCE [LARGE SCALE GENOMIC DNA]</scope>
    <source>
        <strain evidence="9 10">KCTC 33808</strain>
    </source>
</reference>
<dbReference type="GO" id="GO:0006261">
    <property type="term" value="P:DNA-templated DNA replication"/>
    <property type="evidence" value="ECO:0007669"/>
    <property type="project" value="TreeGrafter"/>
</dbReference>
<keyword evidence="3 9" id="KW-0808">Transferase</keyword>
<dbReference type="NCBIfam" id="NF005926">
    <property type="entry name" value="PRK07940.1"/>
    <property type="match status" value="1"/>
</dbReference>
<name>A0A4Q9KHM3_9ACTN</name>
<sequence length="386" mass="41336">MTTSPPAGSGVWAELVGQERAVEVLRRAVTGERHAMTHAWLVTGPPGSGRSNAAKAFAAALQCERGGCGACTACRTALSGAHPDVTLVRTEQLSIGVDEVRDLVRRAAMAPTLGGRQVLVVEDADRVTERGADALLKAIEEPAPRTVWVLCAPTPEDVIVTIRSRCRRVELATPSETAIAQLLEQRDGVPSEMAAHAARVAQGHVGRARAIARNEDARRRRSEILHIPAQLTTLGACLQAAANLVAAASEEATASTEAIDARERAALSEALGMTAKGARPRHAQAALRDLEDQQKARAKRLQRDALDRVLTELTGYYRDVFALQTKATQRLINADLAVDLTTVARRTHPEQTIARLDAILTCREALETNVAPLLAMESLMISLHAA</sequence>
<dbReference type="OrthoDB" id="9809531at2"/>
<dbReference type="InterPro" id="IPR050238">
    <property type="entry name" value="DNA_Rep/Repair_Clamp_Loader"/>
</dbReference>
<dbReference type="GO" id="GO:0003677">
    <property type="term" value="F:DNA binding"/>
    <property type="evidence" value="ECO:0007669"/>
    <property type="project" value="InterPro"/>
</dbReference>
<evidence type="ECO:0000313" key="10">
    <source>
        <dbReference type="Proteomes" id="UP000292373"/>
    </source>
</evidence>
<evidence type="ECO:0000313" key="9">
    <source>
        <dbReference type="EMBL" id="TBT88542.1"/>
    </source>
</evidence>
<evidence type="ECO:0000256" key="3">
    <source>
        <dbReference type="ARBA" id="ARBA00022679"/>
    </source>
</evidence>
<keyword evidence="4 9" id="KW-0548">Nucleotidyltransferase</keyword>
<dbReference type="RefSeq" id="WP_131166672.1">
    <property type="nucleotide sequence ID" value="NZ_SDMQ01000001.1"/>
</dbReference>
<dbReference type="InterPro" id="IPR004622">
    <property type="entry name" value="DNA_pol_HolB"/>
</dbReference>
<dbReference type="Proteomes" id="UP000292373">
    <property type="component" value="Unassembled WGS sequence"/>
</dbReference>
<dbReference type="SUPFAM" id="SSF52540">
    <property type="entry name" value="P-loop containing nucleoside triphosphate hydrolases"/>
    <property type="match status" value="1"/>
</dbReference>
<evidence type="ECO:0000256" key="5">
    <source>
        <dbReference type="ARBA" id="ARBA00022705"/>
    </source>
</evidence>
<dbReference type="PANTHER" id="PTHR11669">
    <property type="entry name" value="REPLICATION FACTOR C / DNA POLYMERASE III GAMMA-TAU SUBUNIT"/>
    <property type="match status" value="1"/>
</dbReference>
<comment type="catalytic activity">
    <reaction evidence="7">
        <text>DNA(n) + a 2'-deoxyribonucleoside 5'-triphosphate = DNA(n+1) + diphosphate</text>
        <dbReference type="Rhea" id="RHEA:22508"/>
        <dbReference type="Rhea" id="RHEA-COMP:17339"/>
        <dbReference type="Rhea" id="RHEA-COMP:17340"/>
        <dbReference type="ChEBI" id="CHEBI:33019"/>
        <dbReference type="ChEBI" id="CHEBI:61560"/>
        <dbReference type="ChEBI" id="CHEBI:173112"/>
        <dbReference type="EC" id="2.7.7.7"/>
    </reaction>
</comment>
<evidence type="ECO:0000256" key="7">
    <source>
        <dbReference type="ARBA" id="ARBA00049244"/>
    </source>
</evidence>
<evidence type="ECO:0000259" key="8">
    <source>
        <dbReference type="Pfam" id="PF09115"/>
    </source>
</evidence>
<dbReference type="GO" id="GO:0009360">
    <property type="term" value="C:DNA polymerase III complex"/>
    <property type="evidence" value="ECO:0007669"/>
    <property type="project" value="InterPro"/>
</dbReference>
<organism evidence="9 10">
    <name type="scientific">Propioniciclava sinopodophylli</name>
    <dbReference type="NCBI Taxonomy" id="1837344"/>
    <lineage>
        <taxon>Bacteria</taxon>
        <taxon>Bacillati</taxon>
        <taxon>Actinomycetota</taxon>
        <taxon>Actinomycetes</taxon>
        <taxon>Propionibacteriales</taxon>
        <taxon>Propionibacteriaceae</taxon>
        <taxon>Propioniciclava</taxon>
    </lineage>
</organism>
<dbReference type="InterPro" id="IPR027417">
    <property type="entry name" value="P-loop_NTPase"/>
</dbReference>
<feature type="domain" description="DNA polymerase III delta subunit C-terminal" evidence="8">
    <location>
        <begin position="303"/>
        <end position="383"/>
    </location>
</feature>
<evidence type="ECO:0000256" key="1">
    <source>
        <dbReference type="ARBA" id="ARBA00012417"/>
    </source>
</evidence>
<keyword evidence="6" id="KW-0239">DNA-directed DNA polymerase</keyword>
<keyword evidence="10" id="KW-1185">Reference proteome</keyword>
<proteinExistence type="predicted"/>
<dbReference type="AlphaFoldDB" id="A0A4Q9KHM3"/>
<evidence type="ECO:0000256" key="6">
    <source>
        <dbReference type="ARBA" id="ARBA00022932"/>
    </source>
</evidence>
<dbReference type="Gene3D" id="3.40.50.300">
    <property type="entry name" value="P-loop containing nucleotide triphosphate hydrolases"/>
    <property type="match status" value="1"/>
</dbReference>
<protein>
    <recommendedName>
        <fullName evidence="2">DNA polymerase III subunit delta'</fullName>
        <ecNumber evidence="1">2.7.7.7</ecNumber>
    </recommendedName>
</protein>
<comment type="caution">
    <text evidence="9">The sequence shown here is derived from an EMBL/GenBank/DDBJ whole genome shotgun (WGS) entry which is preliminary data.</text>
</comment>
<keyword evidence="5" id="KW-0235">DNA replication</keyword>
<dbReference type="NCBIfam" id="TIGR00678">
    <property type="entry name" value="holB"/>
    <property type="match status" value="1"/>
</dbReference>
<gene>
    <name evidence="9" type="ORF">ET989_00895</name>
</gene>
<dbReference type="GO" id="GO:0008408">
    <property type="term" value="F:3'-5' exonuclease activity"/>
    <property type="evidence" value="ECO:0007669"/>
    <property type="project" value="InterPro"/>
</dbReference>
<dbReference type="InterPro" id="IPR015199">
    <property type="entry name" value="DNA_pol_III_delta_C"/>
</dbReference>
<dbReference type="EMBL" id="SDMQ01000001">
    <property type="protein sequence ID" value="TBT88542.1"/>
    <property type="molecule type" value="Genomic_DNA"/>
</dbReference>
<dbReference type="EC" id="2.7.7.7" evidence="1"/>
<evidence type="ECO:0000256" key="2">
    <source>
        <dbReference type="ARBA" id="ARBA00014363"/>
    </source>
</evidence>
<dbReference type="Pfam" id="PF13177">
    <property type="entry name" value="DNA_pol3_delta2"/>
    <property type="match status" value="1"/>
</dbReference>
<evidence type="ECO:0000256" key="4">
    <source>
        <dbReference type="ARBA" id="ARBA00022695"/>
    </source>
</evidence>
<dbReference type="GO" id="GO:0003887">
    <property type="term" value="F:DNA-directed DNA polymerase activity"/>
    <property type="evidence" value="ECO:0007669"/>
    <property type="project" value="UniProtKB-KW"/>
</dbReference>
<dbReference type="PANTHER" id="PTHR11669:SF8">
    <property type="entry name" value="DNA POLYMERASE III SUBUNIT DELTA"/>
    <property type="match status" value="1"/>
</dbReference>